<accession>Q96X91</accession>
<evidence type="ECO:0000313" key="1">
    <source>
        <dbReference type="EMBL" id="BAB67737.1"/>
    </source>
</evidence>
<dbReference type="AlphaFoldDB" id="Q96X91"/>
<dbReference type="KEGG" id="sto:STK_26195"/>
<proteinExistence type="predicted"/>
<reference evidence="2" key="1">
    <citation type="journal article" date="2001" name="DNA Res.">
        <title>Complete genome sequence of an aerobic thermoacidophilic Crenarchaeon, Sulfolobus tokodaii strain7.</title>
        <authorList>
            <person name="Kawarabayasi Y."/>
            <person name="Hino Y."/>
            <person name="Horikawa H."/>
            <person name="Jin-no K."/>
            <person name="Takahashi M."/>
            <person name="Sekine M."/>
            <person name="Baba S."/>
            <person name="Ankai A."/>
            <person name="Kosugi H."/>
            <person name="Hosoyama A."/>
            <person name="Fukui S."/>
            <person name="Nagai Y."/>
            <person name="Nishijima K."/>
            <person name="Otsuka R."/>
            <person name="Nakazawa H."/>
            <person name="Takamiya M."/>
            <person name="Kato Y."/>
            <person name="Yoshizawa T."/>
            <person name="Tanaka T."/>
            <person name="Kudoh Y."/>
            <person name="Yamazaki J."/>
            <person name="Kushida N."/>
            <person name="Oguchi A."/>
            <person name="Aoki K."/>
            <person name="Masuda S."/>
            <person name="Yanagii M."/>
            <person name="Nishimura M."/>
            <person name="Yamagishi A."/>
            <person name="Oshima T."/>
            <person name="Kikuchi H."/>
        </authorList>
    </citation>
    <scope>NUCLEOTIDE SEQUENCE [LARGE SCALE GENOMIC DNA]</scope>
    <source>
        <strain evidence="2">DSM 16993 / JCM 10545 / NBRC 100140 / 7</strain>
    </source>
</reference>
<organism evidence="1 2">
    <name type="scientific">Sulfurisphaera tokodaii (strain DSM 16993 / JCM 10545 / NBRC 100140 / 7)</name>
    <name type="common">Sulfolobus tokodaii</name>
    <dbReference type="NCBI Taxonomy" id="273063"/>
    <lineage>
        <taxon>Archaea</taxon>
        <taxon>Thermoproteota</taxon>
        <taxon>Thermoprotei</taxon>
        <taxon>Sulfolobales</taxon>
        <taxon>Sulfolobaceae</taxon>
        <taxon>Sulfurisphaera</taxon>
    </lineage>
</organism>
<dbReference type="EMBL" id="BA000023">
    <property type="protein sequence ID" value="BAB67737.1"/>
    <property type="molecule type" value="Genomic_DNA"/>
</dbReference>
<name>Q96X91_SULTO</name>
<evidence type="ECO:0000313" key="2">
    <source>
        <dbReference type="Proteomes" id="UP000001015"/>
    </source>
</evidence>
<keyword evidence="2" id="KW-1185">Reference proteome</keyword>
<sequence length="61" mass="7404">MVILHTFQSFVFFYFMFCDYFPLSTTDIIKSLFYIRNLNRVWTTISFICNLFKITLNPSPF</sequence>
<gene>
    <name evidence="1" type="ordered locus">STK_26195</name>
    <name evidence="1" type="ORF">STS261</name>
</gene>
<dbReference type="Proteomes" id="UP000001015">
    <property type="component" value="Chromosome"/>
</dbReference>
<protein>
    <submittedName>
        <fullName evidence="1">Uncharacterized protein</fullName>
    </submittedName>
</protein>